<organism evidence="3 4">
    <name type="scientific">Paragemmobacter ruber</name>
    <dbReference type="NCBI Taxonomy" id="1985673"/>
    <lineage>
        <taxon>Bacteria</taxon>
        <taxon>Pseudomonadati</taxon>
        <taxon>Pseudomonadota</taxon>
        <taxon>Alphaproteobacteria</taxon>
        <taxon>Rhodobacterales</taxon>
        <taxon>Paracoccaceae</taxon>
        <taxon>Paragemmobacter</taxon>
    </lineage>
</organism>
<protein>
    <recommendedName>
        <fullName evidence="2">Methyl-accepting transducer domain-containing protein</fullName>
    </recommendedName>
</protein>
<dbReference type="InterPro" id="IPR004089">
    <property type="entry name" value="MCPsignal_dom"/>
</dbReference>
<dbReference type="Proteomes" id="UP001517376">
    <property type="component" value="Unassembled WGS sequence"/>
</dbReference>
<feature type="domain" description="Methyl-accepting transducer" evidence="2">
    <location>
        <begin position="265"/>
        <end position="482"/>
    </location>
</feature>
<reference evidence="4" key="1">
    <citation type="submission" date="2020-01" db="EMBL/GenBank/DDBJ databases">
        <title>Sphingomonas sp. strain CSW-10.</title>
        <authorList>
            <person name="Chen W.-M."/>
        </authorList>
    </citation>
    <scope>NUCLEOTIDE SEQUENCE [LARGE SCALE GENOMIC DNA]</scope>
    <source>
        <strain evidence="4">CCP-1</strain>
    </source>
</reference>
<dbReference type="Gene3D" id="1.10.287.950">
    <property type="entry name" value="Methyl-accepting chemotaxis protein"/>
    <property type="match status" value="1"/>
</dbReference>
<comment type="caution">
    <text evidence="3">The sequence shown here is derived from an EMBL/GenBank/DDBJ whole genome shotgun (WGS) entry which is preliminary data.</text>
</comment>
<gene>
    <name evidence="3" type="ORF">GU920_10225</name>
</gene>
<evidence type="ECO:0000313" key="4">
    <source>
        <dbReference type="Proteomes" id="UP001517376"/>
    </source>
</evidence>
<evidence type="ECO:0000313" key="3">
    <source>
        <dbReference type="EMBL" id="NBE07914.1"/>
    </source>
</evidence>
<sequence length="577" mass="61425">MAAKGPLARVLRITEESFVTAGDSLAAGIDTLRATEGQFARLDHALGDEAGAELARLIAQTFGNMEVIRADFDGFARHSDALRAAVRRVRVEVGELDRVVRTISNVSINARIQGNGLVPPRPQVNSFIERLAGMSSEAETILQEVKDAMGGIGQDMGAMEAALQDLRQELLQRVLPALSRFAAIAQRVQDGRAEMTRMSAELAARMKAIFSEVSRLVTALQTGDSTRQRLERVEEVLGAAIPPVDAALEAVLVDLARALALAARDEADAEIGISVAALDEVRTRAAQAMQAARQFYFAQAGGDGAGRTAGDAEGLEASLARVRRHLVGMRERADTLGGRLDLILRHEATIRQIAQQVRLSGLNAVLICAKLGEEGRSLRELAQWLRMLTDESDAIVQRLQVNLAETRSHTHEAGQAGVDRLEQALSGFIGDAEALNRAMGAIGAVVAETAQGFDAAGRELPARLGQAAARLGEFREALGDVARLGTSLGLRRLMLPDPALPFAPEDAATAVLARLRGRCTMQAERDIFDRITGAGLAARPMTAPMTAPVTAATGGEDAPAAPAAPAKEEDLLDDIFF</sequence>
<dbReference type="PROSITE" id="PS50111">
    <property type="entry name" value="CHEMOTAXIS_TRANSDUC_2"/>
    <property type="match status" value="1"/>
</dbReference>
<accession>A0ABW9Y5X7</accession>
<keyword evidence="1" id="KW-0807">Transducer</keyword>
<dbReference type="SUPFAM" id="SSF58104">
    <property type="entry name" value="Methyl-accepting chemotaxis protein (MCP) signaling domain"/>
    <property type="match status" value="1"/>
</dbReference>
<evidence type="ECO:0000256" key="1">
    <source>
        <dbReference type="PROSITE-ProRule" id="PRU00284"/>
    </source>
</evidence>
<keyword evidence="4" id="KW-1185">Reference proteome</keyword>
<name>A0ABW9Y5X7_9RHOB</name>
<dbReference type="EMBL" id="JAAATW010000002">
    <property type="protein sequence ID" value="NBE07914.1"/>
    <property type="molecule type" value="Genomic_DNA"/>
</dbReference>
<evidence type="ECO:0000259" key="2">
    <source>
        <dbReference type="PROSITE" id="PS50111"/>
    </source>
</evidence>
<dbReference type="RefSeq" id="WP_161766919.1">
    <property type="nucleotide sequence ID" value="NZ_JAAATW010000002.1"/>
</dbReference>
<proteinExistence type="predicted"/>